<keyword evidence="4" id="KW-1185">Reference proteome</keyword>
<keyword evidence="1 2" id="KW-0067">ATP-binding</keyword>
<gene>
    <name evidence="2 3" type="primary">gatC</name>
    <name evidence="3" type="ORF">BerOc1_03114</name>
</gene>
<dbReference type="SUPFAM" id="SSF141000">
    <property type="entry name" value="Glu-tRNAGln amidotransferase C subunit"/>
    <property type="match status" value="1"/>
</dbReference>
<evidence type="ECO:0000313" key="3">
    <source>
        <dbReference type="EMBL" id="OIQ51169.1"/>
    </source>
</evidence>
<evidence type="ECO:0000256" key="2">
    <source>
        <dbReference type="HAMAP-Rule" id="MF_00122"/>
    </source>
</evidence>
<comment type="subunit">
    <text evidence="2">Heterotrimer of A, B and C subunits.</text>
</comment>
<dbReference type="GO" id="GO:0050566">
    <property type="term" value="F:asparaginyl-tRNA synthase (glutamine-hydrolyzing) activity"/>
    <property type="evidence" value="ECO:0007669"/>
    <property type="project" value="RHEA"/>
</dbReference>
<dbReference type="GO" id="GO:0070681">
    <property type="term" value="P:glutaminyl-tRNAGln biosynthesis via transamidation"/>
    <property type="evidence" value="ECO:0007669"/>
    <property type="project" value="TreeGrafter"/>
</dbReference>
<comment type="catalytic activity">
    <reaction evidence="2">
        <text>L-glutamyl-tRNA(Gln) + L-glutamine + ATP + H2O = L-glutaminyl-tRNA(Gln) + L-glutamate + ADP + phosphate + H(+)</text>
        <dbReference type="Rhea" id="RHEA:17521"/>
        <dbReference type="Rhea" id="RHEA-COMP:9681"/>
        <dbReference type="Rhea" id="RHEA-COMP:9684"/>
        <dbReference type="ChEBI" id="CHEBI:15377"/>
        <dbReference type="ChEBI" id="CHEBI:15378"/>
        <dbReference type="ChEBI" id="CHEBI:29985"/>
        <dbReference type="ChEBI" id="CHEBI:30616"/>
        <dbReference type="ChEBI" id="CHEBI:43474"/>
        <dbReference type="ChEBI" id="CHEBI:58359"/>
        <dbReference type="ChEBI" id="CHEBI:78520"/>
        <dbReference type="ChEBI" id="CHEBI:78521"/>
        <dbReference type="ChEBI" id="CHEBI:456216"/>
    </reaction>
</comment>
<organism evidence="3 4">
    <name type="scientific">Pseudodesulfovibrio hydrargyri</name>
    <dbReference type="NCBI Taxonomy" id="2125990"/>
    <lineage>
        <taxon>Bacteria</taxon>
        <taxon>Pseudomonadati</taxon>
        <taxon>Thermodesulfobacteriota</taxon>
        <taxon>Desulfovibrionia</taxon>
        <taxon>Desulfovibrionales</taxon>
        <taxon>Desulfovibrionaceae</taxon>
    </lineage>
</organism>
<dbReference type="GO" id="GO:0005524">
    <property type="term" value="F:ATP binding"/>
    <property type="evidence" value="ECO:0007669"/>
    <property type="project" value="UniProtKB-KW"/>
</dbReference>
<dbReference type="NCBIfam" id="TIGR00135">
    <property type="entry name" value="gatC"/>
    <property type="match status" value="1"/>
</dbReference>
<comment type="caution">
    <text evidence="3">The sequence shown here is derived from an EMBL/GenBank/DDBJ whole genome shotgun (WGS) entry which is preliminary data.</text>
</comment>
<dbReference type="Proteomes" id="UP000181901">
    <property type="component" value="Unassembled WGS sequence"/>
</dbReference>
<reference evidence="3 4" key="1">
    <citation type="submission" date="2015-09" db="EMBL/GenBank/DDBJ databases">
        <title>Genome of Desulfovibrio dechloracetivorans BerOc1, a mercury methylating strain isolated from highly hydrocarbons and metals contaminated coastal sediments.</title>
        <authorList>
            <person name="Goni Urriza M."/>
            <person name="Gassie C."/>
            <person name="Bouchez O."/>
            <person name="Klopp C."/>
            <person name="Ranchou-Peyruse A."/>
            <person name="Remy G."/>
        </authorList>
    </citation>
    <scope>NUCLEOTIDE SEQUENCE [LARGE SCALE GENOMIC DNA]</scope>
    <source>
        <strain evidence="3 4">BerOc1</strain>
    </source>
</reference>
<dbReference type="Pfam" id="PF02686">
    <property type="entry name" value="GatC"/>
    <property type="match status" value="1"/>
</dbReference>
<dbReference type="InterPro" id="IPR036113">
    <property type="entry name" value="Asp/Glu-ADT_sf_sub_c"/>
</dbReference>
<evidence type="ECO:0000313" key="4">
    <source>
        <dbReference type="Proteomes" id="UP000181901"/>
    </source>
</evidence>
<proteinExistence type="inferred from homology"/>
<keyword evidence="3" id="KW-0808">Transferase</keyword>
<dbReference type="Gene3D" id="1.10.20.60">
    <property type="entry name" value="Glu-tRNAGln amidotransferase C subunit, N-terminal domain"/>
    <property type="match status" value="1"/>
</dbReference>
<dbReference type="InterPro" id="IPR003837">
    <property type="entry name" value="GatC"/>
</dbReference>
<dbReference type="OrthoDB" id="9813938at2"/>
<dbReference type="GO" id="GO:0016740">
    <property type="term" value="F:transferase activity"/>
    <property type="evidence" value="ECO:0007669"/>
    <property type="project" value="UniProtKB-KW"/>
</dbReference>
<comment type="similarity">
    <text evidence="2">Belongs to the GatC family.</text>
</comment>
<comment type="function">
    <text evidence="2">Allows the formation of correctly charged Asn-tRNA(Asn) or Gln-tRNA(Gln) through the transamidation of misacylated Asp-tRNA(Asn) or Glu-tRNA(Gln) in organisms which lack either or both of asparaginyl-tRNA or glutaminyl-tRNA synthetases. The reaction takes place in the presence of glutamine and ATP through an activated phospho-Asp-tRNA(Asn) or phospho-Glu-tRNA(Gln).</text>
</comment>
<sequence>MKISPEEVAKVASLSRLDLPEDKLELFAGQLGDILAYMDKLGELDTDAVEPLYSPVKHTTVLRRDEVRKDYRREEILANAPEQDGQFFIVPRIV</sequence>
<dbReference type="GO" id="GO:0006412">
    <property type="term" value="P:translation"/>
    <property type="evidence" value="ECO:0007669"/>
    <property type="project" value="UniProtKB-UniRule"/>
</dbReference>
<protein>
    <recommendedName>
        <fullName evidence="2">Aspartyl/glutamyl-tRNA(Asn/Gln) amidotransferase subunit C</fullName>
        <shortName evidence="2">Asp/Glu-ADT subunit C</shortName>
        <ecNumber evidence="2">6.3.5.-</ecNumber>
    </recommendedName>
</protein>
<keyword evidence="2 3" id="KW-0436">Ligase</keyword>
<dbReference type="PANTHER" id="PTHR15004">
    <property type="entry name" value="GLUTAMYL-TRNA(GLN) AMIDOTRANSFERASE SUBUNIT C, MITOCHONDRIAL"/>
    <property type="match status" value="1"/>
</dbReference>
<dbReference type="HAMAP" id="MF_00122">
    <property type="entry name" value="GatC"/>
    <property type="match status" value="1"/>
</dbReference>
<dbReference type="AlphaFoldDB" id="A0A1J5NHJ4"/>
<keyword evidence="2" id="KW-0648">Protein biosynthesis</keyword>
<dbReference type="PANTHER" id="PTHR15004:SF0">
    <property type="entry name" value="GLUTAMYL-TRNA(GLN) AMIDOTRANSFERASE SUBUNIT C, MITOCHONDRIAL"/>
    <property type="match status" value="1"/>
</dbReference>
<dbReference type="RefSeq" id="WP_071546544.1">
    <property type="nucleotide sequence ID" value="NZ_LKAQ01000004.1"/>
</dbReference>
<dbReference type="EMBL" id="LKAQ01000004">
    <property type="protein sequence ID" value="OIQ51169.1"/>
    <property type="molecule type" value="Genomic_DNA"/>
</dbReference>
<accession>A0A1J5NHJ4</accession>
<comment type="catalytic activity">
    <reaction evidence="2">
        <text>L-aspartyl-tRNA(Asn) + L-glutamine + ATP + H2O = L-asparaginyl-tRNA(Asn) + L-glutamate + ADP + phosphate + 2 H(+)</text>
        <dbReference type="Rhea" id="RHEA:14513"/>
        <dbReference type="Rhea" id="RHEA-COMP:9674"/>
        <dbReference type="Rhea" id="RHEA-COMP:9677"/>
        <dbReference type="ChEBI" id="CHEBI:15377"/>
        <dbReference type="ChEBI" id="CHEBI:15378"/>
        <dbReference type="ChEBI" id="CHEBI:29985"/>
        <dbReference type="ChEBI" id="CHEBI:30616"/>
        <dbReference type="ChEBI" id="CHEBI:43474"/>
        <dbReference type="ChEBI" id="CHEBI:58359"/>
        <dbReference type="ChEBI" id="CHEBI:78515"/>
        <dbReference type="ChEBI" id="CHEBI:78516"/>
        <dbReference type="ChEBI" id="CHEBI:456216"/>
    </reaction>
</comment>
<dbReference type="GO" id="GO:0050567">
    <property type="term" value="F:glutaminyl-tRNA synthase (glutamine-hydrolyzing) activity"/>
    <property type="evidence" value="ECO:0007669"/>
    <property type="project" value="UniProtKB-UniRule"/>
</dbReference>
<name>A0A1J5NHJ4_9BACT</name>
<evidence type="ECO:0000256" key="1">
    <source>
        <dbReference type="ARBA" id="ARBA00022840"/>
    </source>
</evidence>
<keyword evidence="2" id="KW-0547">Nucleotide-binding</keyword>
<dbReference type="EC" id="6.3.5.-" evidence="2"/>
<dbReference type="GO" id="GO:0006450">
    <property type="term" value="P:regulation of translational fidelity"/>
    <property type="evidence" value="ECO:0007669"/>
    <property type="project" value="InterPro"/>
</dbReference>